<dbReference type="EMBL" id="HE797026">
    <property type="protein sequence ID" value="CCM01305.1"/>
    <property type="molecule type" value="Genomic_DNA"/>
</dbReference>
<keyword evidence="4" id="KW-0547">Nucleotide-binding</keyword>
<keyword evidence="5" id="KW-0378">Hydrolase</keyword>
<accession>J4GNF6</accession>
<dbReference type="Proteomes" id="UP000006352">
    <property type="component" value="Unassembled WGS sequence"/>
</dbReference>
<evidence type="ECO:0000256" key="7">
    <source>
        <dbReference type="ARBA" id="ARBA00022840"/>
    </source>
</evidence>
<dbReference type="GO" id="GO:0016020">
    <property type="term" value="C:membrane"/>
    <property type="evidence" value="ECO:0007669"/>
    <property type="project" value="UniProtKB-SubCell"/>
</dbReference>
<dbReference type="InterPro" id="IPR027417">
    <property type="entry name" value="P-loop_NTPase"/>
</dbReference>
<dbReference type="GeneID" id="24096216"/>
<dbReference type="InterPro" id="IPR023395">
    <property type="entry name" value="MCP_dom_sf"/>
</dbReference>
<dbReference type="PROSITE" id="PS00039">
    <property type="entry name" value="DEAD_ATP_HELICASE"/>
    <property type="match status" value="1"/>
</dbReference>
<evidence type="ECO:0000259" key="15">
    <source>
        <dbReference type="PROSITE" id="PS51192"/>
    </source>
</evidence>
<dbReference type="PROSITE" id="PS51194">
    <property type="entry name" value="HELICASE_CTER"/>
    <property type="match status" value="1"/>
</dbReference>
<evidence type="ECO:0000256" key="13">
    <source>
        <dbReference type="PROSITE-ProRule" id="PRU00282"/>
    </source>
</evidence>
<dbReference type="InterPro" id="IPR050079">
    <property type="entry name" value="DEAD_box_RNA_helicase"/>
</dbReference>
<protein>
    <recommendedName>
        <fullName evidence="2">RNA helicase</fullName>
        <ecNumber evidence="2">3.6.4.13</ecNumber>
    </recommendedName>
</protein>
<comment type="similarity">
    <text evidence="11">Belongs to the DEAD box helicase family. DDX52/ROK1 subfamily.</text>
</comment>
<dbReference type="Gene3D" id="3.40.50.300">
    <property type="entry name" value="P-loop containing nucleotide triphosphate hydrolases"/>
    <property type="match status" value="2"/>
</dbReference>
<keyword evidence="7" id="KW-0067">ATP-binding</keyword>
<dbReference type="FunCoup" id="J4GNF6">
    <property type="interactions" value="524"/>
</dbReference>
<evidence type="ECO:0000256" key="4">
    <source>
        <dbReference type="ARBA" id="ARBA00022741"/>
    </source>
</evidence>
<gene>
    <name evidence="17" type="ORF">FIBRA_03354</name>
</gene>
<comment type="subcellular location">
    <subcellularLocation>
        <location evidence="1">Membrane</location>
        <topology evidence="1">Multi-pass membrane protein</topology>
    </subcellularLocation>
</comment>
<dbReference type="SMART" id="SM00487">
    <property type="entry name" value="DEXDc"/>
    <property type="match status" value="1"/>
</dbReference>
<dbReference type="AlphaFoldDB" id="J4GNF6"/>
<evidence type="ECO:0000256" key="6">
    <source>
        <dbReference type="ARBA" id="ARBA00022806"/>
    </source>
</evidence>
<feature type="domain" description="Helicase C-terminal" evidence="16">
    <location>
        <begin position="659"/>
        <end position="807"/>
    </location>
</feature>
<dbReference type="InterPro" id="IPR044764">
    <property type="entry name" value="DDX52/Rok1_DEADc"/>
</dbReference>
<dbReference type="PROSITE" id="PS51257">
    <property type="entry name" value="PROKAR_LIPOPROTEIN"/>
    <property type="match status" value="1"/>
</dbReference>
<dbReference type="InterPro" id="IPR011545">
    <property type="entry name" value="DEAD/DEAH_box_helicase_dom"/>
</dbReference>
<dbReference type="HOGENOM" id="CLU_328735_0_0_1"/>
<evidence type="ECO:0000256" key="2">
    <source>
        <dbReference type="ARBA" id="ARBA00012552"/>
    </source>
</evidence>
<dbReference type="GO" id="GO:0005524">
    <property type="term" value="F:ATP binding"/>
    <property type="evidence" value="ECO:0007669"/>
    <property type="project" value="UniProtKB-KW"/>
</dbReference>
<dbReference type="GO" id="GO:0016787">
    <property type="term" value="F:hydrolase activity"/>
    <property type="evidence" value="ECO:0007669"/>
    <property type="project" value="UniProtKB-KW"/>
</dbReference>
<dbReference type="STRING" id="599839.J4GNF6"/>
<keyword evidence="18" id="KW-1185">Reference proteome</keyword>
<feature type="repeat" description="Solcar" evidence="13">
    <location>
        <begin position="3"/>
        <end position="91"/>
    </location>
</feature>
<dbReference type="InterPro" id="IPR014001">
    <property type="entry name" value="Helicase_ATP-bd"/>
</dbReference>
<evidence type="ECO:0000256" key="12">
    <source>
        <dbReference type="ARBA" id="ARBA00047984"/>
    </source>
</evidence>
<dbReference type="Gene3D" id="1.50.40.10">
    <property type="entry name" value="Mitochondrial carrier domain"/>
    <property type="match status" value="1"/>
</dbReference>
<evidence type="ECO:0000256" key="1">
    <source>
        <dbReference type="ARBA" id="ARBA00004141"/>
    </source>
</evidence>
<dbReference type="InParanoid" id="J4GNF6"/>
<evidence type="ECO:0000256" key="3">
    <source>
        <dbReference type="ARBA" id="ARBA00022692"/>
    </source>
</evidence>
<dbReference type="Pfam" id="PF00270">
    <property type="entry name" value="DEAD"/>
    <property type="match status" value="1"/>
</dbReference>
<sequence>MSKKQTYPFWLGGVAGSLAACCTHPLDLTKVRMQTIPSAPGVKRPSMFSVIRSTVAESGVRSLYTGLTASLLRQMSYSLVRLGTYEAMKERLSENGPPSSGPLLVAAMAAGGLGGIAGNPADILVVRMTSDSVRPPEKRYNYSNAITGLAALVKNEGARGLIRGLGTNTTRAILMNGSQVWSYDFTKSILLHSRIPFVNYEFRDNLALHTVASTIAGTVATTVCSPADVMRSRLMSATGKTNPVEVFTRSLREEGFGFLFKGWTPAFIRLGPNTVFMFIFLEHIVHSVWLYALSSPFYGHNMEAFQLLSRGGAKFDKNKFKDDFRLFDKTERQRDKAKAAVKFADGELPPELDFFKYAQGGAPKRKETESGSLGRVGEEVGGTQMKRRRTEPTDSQDEDSPPIPRHRVTAKGSNVPKHIESFEDLQERYKLHTQLLFNLSDSGFKRPTGIQSHAIPILLESRDLAAISPTGTGKTLSYLLPIISSLGSPSAKLKNDCGPGVRALILAPTRELAHQIHNECLKLAQGRKWRIVLFSKATASTLADKSVQDKVDIIISTPLRMVSALQAGSLELRNVRHLVLDEADRMLDAEFLTQVQEIITACSHPQVQKAVFSATLPAGAEKIAMDMLRDPIRIVVGLKDTPLPLIAQSLTYVADDPSKLPTLLQYLSQPYNPPVLIFVSSQPRATSLAEELVLNGVLNVDCLHAGMSKKEREDAVSRMRRGESWVMVSTEVMARGMDFKGVREVINYDFPQNVQSYVHRIGRTGRAGREGKAITYFTDEDSPYLKTIANVLLQSGSSVPEWILKLPKPSKMKRRQMGKIKRSETVNKASNIGRNDAIKRREMIAGSKRRKEKTERQVSTAEYGADAEDGDEES</sequence>
<dbReference type="Pfam" id="PF00153">
    <property type="entry name" value="Mito_carr"/>
    <property type="match status" value="3"/>
</dbReference>
<evidence type="ECO:0000256" key="9">
    <source>
        <dbReference type="ARBA" id="ARBA00022989"/>
    </source>
</evidence>
<reference evidence="17 18" key="1">
    <citation type="journal article" date="2012" name="Appl. Environ. Microbiol.">
        <title>Short-read sequencing for genomic analysis of the brown rot fungus Fibroporia radiculosa.</title>
        <authorList>
            <person name="Tang J.D."/>
            <person name="Perkins A.D."/>
            <person name="Sonstegard T.S."/>
            <person name="Schroeder S.G."/>
            <person name="Burgess S.C."/>
            <person name="Diehl S.V."/>
        </authorList>
    </citation>
    <scope>NUCLEOTIDE SEQUENCE [LARGE SCALE GENOMIC DNA]</scope>
    <source>
        <strain evidence="17 18">TFFH 294</strain>
    </source>
</reference>
<dbReference type="SUPFAM" id="SSF52540">
    <property type="entry name" value="P-loop containing nucleoside triphosphate hydrolases"/>
    <property type="match status" value="1"/>
</dbReference>
<keyword evidence="9" id="KW-1133">Transmembrane helix</keyword>
<dbReference type="RefSeq" id="XP_012180588.1">
    <property type="nucleotide sequence ID" value="XM_012325198.1"/>
</dbReference>
<feature type="compositionally biased region" description="Acidic residues" evidence="14">
    <location>
        <begin position="865"/>
        <end position="874"/>
    </location>
</feature>
<dbReference type="GO" id="GO:0005829">
    <property type="term" value="C:cytosol"/>
    <property type="evidence" value="ECO:0007669"/>
    <property type="project" value="TreeGrafter"/>
</dbReference>
<feature type="repeat" description="Solcar" evidence="13">
    <location>
        <begin position="204"/>
        <end position="287"/>
    </location>
</feature>
<evidence type="ECO:0000256" key="11">
    <source>
        <dbReference type="ARBA" id="ARBA00024355"/>
    </source>
</evidence>
<evidence type="ECO:0000256" key="10">
    <source>
        <dbReference type="ARBA" id="ARBA00023136"/>
    </source>
</evidence>
<dbReference type="SUPFAM" id="SSF103506">
    <property type="entry name" value="Mitochondrial carrier"/>
    <property type="match status" value="1"/>
</dbReference>
<organism evidence="17 18">
    <name type="scientific">Fibroporia radiculosa</name>
    <dbReference type="NCBI Taxonomy" id="599839"/>
    <lineage>
        <taxon>Eukaryota</taxon>
        <taxon>Fungi</taxon>
        <taxon>Dikarya</taxon>
        <taxon>Basidiomycota</taxon>
        <taxon>Agaricomycotina</taxon>
        <taxon>Agaricomycetes</taxon>
        <taxon>Polyporales</taxon>
        <taxon>Fibroporiaceae</taxon>
        <taxon>Fibroporia</taxon>
    </lineage>
</organism>
<dbReference type="GO" id="GO:0030490">
    <property type="term" value="P:maturation of SSU-rRNA"/>
    <property type="evidence" value="ECO:0007669"/>
    <property type="project" value="InterPro"/>
</dbReference>
<dbReference type="SMART" id="SM00490">
    <property type="entry name" value="HELICc"/>
    <property type="match status" value="1"/>
</dbReference>
<feature type="domain" description="Helicase ATP-binding" evidence="15">
    <location>
        <begin position="455"/>
        <end position="634"/>
    </location>
</feature>
<evidence type="ECO:0000313" key="18">
    <source>
        <dbReference type="Proteomes" id="UP000006352"/>
    </source>
</evidence>
<keyword evidence="8" id="KW-0694">RNA-binding</keyword>
<dbReference type="CDD" id="cd17957">
    <property type="entry name" value="DEADc_DDX52"/>
    <property type="match status" value="1"/>
</dbReference>
<dbReference type="InterPro" id="IPR000629">
    <property type="entry name" value="RNA-helicase_DEAD-box_CS"/>
</dbReference>
<dbReference type="EC" id="3.6.4.13" evidence="2"/>
<dbReference type="Pfam" id="PF00271">
    <property type="entry name" value="Helicase_C"/>
    <property type="match status" value="1"/>
</dbReference>
<evidence type="ECO:0000256" key="14">
    <source>
        <dbReference type="SAM" id="MobiDB-lite"/>
    </source>
</evidence>
<comment type="catalytic activity">
    <reaction evidence="12">
        <text>ATP + H2O = ADP + phosphate + H(+)</text>
        <dbReference type="Rhea" id="RHEA:13065"/>
        <dbReference type="ChEBI" id="CHEBI:15377"/>
        <dbReference type="ChEBI" id="CHEBI:15378"/>
        <dbReference type="ChEBI" id="CHEBI:30616"/>
        <dbReference type="ChEBI" id="CHEBI:43474"/>
        <dbReference type="ChEBI" id="CHEBI:456216"/>
        <dbReference type="EC" id="3.6.4.13"/>
    </reaction>
</comment>
<dbReference type="PROSITE" id="PS50920">
    <property type="entry name" value="SOLCAR"/>
    <property type="match status" value="3"/>
</dbReference>
<feature type="region of interest" description="Disordered" evidence="14">
    <location>
        <begin position="359"/>
        <end position="414"/>
    </location>
</feature>
<keyword evidence="10 13" id="KW-0472">Membrane</keyword>
<name>J4GNF6_9APHY</name>
<evidence type="ECO:0000256" key="8">
    <source>
        <dbReference type="ARBA" id="ARBA00022884"/>
    </source>
</evidence>
<evidence type="ECO:0000259" key="16">
    <source>
        <dbReference type="PROSITE" id="PS51194"/>
    </source>
</evidence>
<dbReference type="CDD" id="cd18787">
    <property type="entry name" value="SF2_C_DEAD"/>
    <property type="match status" value="1"/>
</dbReference>
<dbReference type="PROSITE" id="PS51192">
    <property type="entry name" value="HELICASE_ATP_BIND_1"/>
    <property type="match status" value="1"/>
</dbReference>
<keyword evidence="3 13" id="KW-0812">Transmembrane</keyword>
<dbReference type="InterPro" id="IPR018108">
    <property type="entry name" value="MCP_transmembrane"/>
</dbReference>
<dbReference type="InterPro" id="IPR001650">
    <property type="entry name" value="Helicase_C-like"/>
</dbReference>
<feature type="repeat" description="Solcar" evidence="13">
    <location>
        <begin position="98"/>
        <end position="189"/>
    </location>
</feature>
<evidence type="ECO:0000313" key="17">
    <source>
        <dbReference type="EMBL" id="CCM01305.1"/>
    </source>
</evidence>
<proteinExistence type="inferred from homology"/>
<keyword evidence="6" id="KW-0347">Helicase</keyword>
<dbReference type="OrthoDB" id="360161at2759"/>
<dbReference type="PANTHER" id="PTHR47959">
    <property type="entry name" value="ATP-DEPENDENT RNA HELICASE RHLE-RELATED"/>
    <property type="match status" value="1"/>
</dbReference>
<feature type="region of interest" description="Disordered" evidence="14">
    <location>
        <begin position="840"/>
        <end position="874"/>
    </location>
</feature>
<evidence type="ECO:0000256" key="5">
    <source>
        <dbReference type="ARBA" id="ARBA00022801"/>
    </source>
</evidence>
<dbReference type="GO" id="GO:0003724">
    <property type="term" value="F:RNA helicase activity"/>
    <property type="evidence" value="ECO:0007669"/>
    <property type="project" value="UniProtKB-EC"/>
</dbReference>
<dbReference type="PANTHER" id="PTHR47959:SF15">
    <property type="entry name" value="RNA HELICASE"/>
    <property type="match status" value="1"/>
</dbReference>
<dbReference type="GO" id="GO:0003723">
    <property type="term" value="F:RNA binding"/>
    <property type="evidence" value="ECO:0007669"/>
    <property type="project" value="UniProtKB-KW"/>
</dbReference>